<dbReference type="HOGENOM" id="CLU_3286441_0_0_7"/>
<dbReference type="AlphaFoldDB" id="A7I3Z4"/>
<gene>
    <name evidence="1" type="ordered locus">CHAB381_1723</name>
</gene>
<accession>A7I3Z4</accession>
<dbReference type="STRING" id="360107.CHAB381_1723"/>
<dbReference type="EMBL" id="CP000776">
    <property type="protein sequence ID" value="ABS50915.1"/>
    <property type="molecule type" value="Genomic_DNA"/>
</dbReference>
<dbReference type="KEGG" id="cha:CHAB381_1723"/>
<protein>
    <submittedName>
        <fullName evidence="1">Uncharacterized protein</fullName>
    </submittedName>
</protein>
<sequence length="40" mass="4973">MSVKINGLKMPFSYKFWINFLYLSQNPHNFSRLYKMRRLC</sequence>
<organism evidence="1 2">
    <name type="scientific">Campylobacter hominis (strain ATCC BAA-381 / DSM 21671 / CCUG 45161 / LMG 19568 / NCTC 13146 / CH001A)</name>
    <dbReference type="NCBI Taxonomy" id="360107"/>
    <lineage>
        <taxon>Bacteria</taxon>
        <taxon>Pseudomonadati</taxon>
        <taxon>Campylobacterota</taxon>
        <taxon>Epsilonproteobacteria</taxon>
        <taxon>Campylobacterales</taxon>
        <taxon>Campylobacteraceae</taxon>
        <taxon>Campylobacter</taxon>
    </lineage>
</organism>
<evidence type="ECO:0000313" key="1">
    <source>
        <dbReference type="EMBL" id="ABS50915.1"/>
    </source>
</evidence>
<keyword evidence="2" id="KW-1185">Reference proteome</keyword>
<reference evidence="2" key="1">
    <citation type="submission" date="2007-07" db="EMBL/GenBank/DDBJ databases">
        <title>Complete genome sequence of Campylobacter hominis ATCC BAA-381, a commensal isolated from the human gastrointestinal tract.</title>
        <authorList>
            <person name="Fouts D.E."/>
            <person name="Mongodin E.F."/>
            <person name="Puiu D."/>
            <person name="Sebastian Y."/>
            <person name="Miller W.G."/>
            <person name="Mandrell R.E."/>
            <person name="Nelson K.E."/>
        </authorList>
    </citation>
    <scope>NUCLEOTIDE SEQUENCE [LARGE SCALE GENOMIC DNA]</scope>
    <source>
        <strain evidence="2">ATCC BAA-381 / LMG 19568 / NCTC 13146 / CH001A</strain>
    </source>
</reference>
<name>A7I3Z4_CAMHC</name>
<evidence type="ECO:0000313" key="2">
    <source>
        <dbReference type="Proteomes" id="UP000002407"/>
    </source>
</evidence>
<dbReference type="Proteomes" id="UP000002407">
    <property type="component" value="Chromosome"/>
</dbReference>
<proteinExistence type="predicted"/>